<proteinExistence type="predicted"/>
<name>A0ACB9M6Z0_9MYRT</name>
<gene>
    <name evidence="1" type="ORF">MLD38_032143</name>
</gene>
<comment type="caution">
    <text evidence="1">The sequence shown here is derived from an EMBL/GenBank/DDBJ whole genome shotgun (WGS) entry which is preliminary data.</text>
</comment>
<accession>A0ACB9M6Z0</accession>
<reference evidence="2" key="1">
    <citation type="journal article" date="2023" name="Front. Plant Sci.">
        <title>Chromosomal-level genome assembly of Melastoma candidum provides insights into trichome evolution.</title>
        <authorList>
            <person name="Zhong Y."/>
            <person name="Wu W."/>
            <person name="Sun C."/>
            <person name="Zou P."/>
            <person name="Liu Y."/>
            <person name="Dai S."/>
            <person name="Zhou R."/>
        </authorList>
    </citation>
    <scope>NUCLEOTIDE SEQUENCE [LARGE SCALE GENOMIC DNA]</scope>
</reference>
<evidence type="ECO:0000313" key="2">
    <source>
        <dbReference type="Proteomes" id="UP001057402"/>
    </source>
</evidence>
<keyword evidence="2" id="KW-1185">Reference proteome</keyword>
<dbReference type="EMBL" id="CM042889">
    <property type="protein sequence ID" value="KAI4318440.1"/>
    <property type="molecule type" value="Genomic_DNA"/>
</dbReference>
<protein>
    <submittedName>
        <fullName evidence="1">Uncharacterized protein</fullName>
    </submittedName>
</protein>
<evidence type="ECO:0000313" key="1">
    <source>
        <dbReference type="EMBL" id="KAI4318440.1"/>
    </source>
</evidence>
<organism evidence="1 2">
    <name type="scientific">Melastoma candidum</name>
    <dbReference type="NCBI Taxonomy" id="119954"/>
    <lineage>
        <taxon>Eukaryota</taxon>
        <taxon>Viridiplantae</taxon>
        <taxon>Streptophyta</taxon>
        <taxon>Embryophyta</taxon>
        <taxon>Tracheophyta</taxon>
        <taxon>Spermatophyta</taxon>
        <taxon>Magnoliopsida</taxon>
        <taxon>eudicotyledons</taxon>
        <taxon>Gunneridae</taxon>
        <taxon>Pentapetalae</taxon>
        <taxon>rosids</taxon>
        <taxon>malvids</taxon>
        <taxon>Myrtales</taxon>
        <taxon>Melastomataceae</taxon>
        <taxon>Melastomatoideae</taxon>
        <taxon>Melastomateae</taxon>
        <taxon>Melastoma</taxon>
    </lineage>
</organism>
<dbReference type="Proteomes" id="UP001057402">
    <property type="component" value="Chromosome 10"/>
</dbReference>
<sequence length="2170" mass="245302">MAFPCNGIVVHLLLVLLQILVPCSNTSRSSIDTLPGFEGKLPFKLETGYVGVGEDEDVQLFYYFIESERNPRKDPLVFWLTGGPGCSGLSGILYEIGPFTFNYQDYDTGSLPTLLLNPFSWTKISSIIFIDAPVGTGFSYSRSQEAYNVTDTIAAAQNYEFLRKWLLEHPKFRSNPLYVSGDSYGGKMTPMVTQHILNGIRHHEQPVINIQGFFIGNPITDEEADTNSGVEFAYRVGLLSSELYESVKESCKGYYYYNVNTSNVKCVDDMKVVTECLLNVDVANILEPNCPGVLIRSNAKQSDRGLISLEDNHSLSRPPLTRTSELWCRIDNYALSYVWANNKDVQEALHVRMGTKLSWARCNKTLSYTKDVPSVVGYQANLTRNSLVALVYSGDHDMAVPYLGTLRWIGLLNLTVESEWRPWFVDGQVAGFTTRNEKFPYYLTYATIKGGGHTAPEYRPKECFAMVERAEQTMGLIHLLLILDILVVPWIQASRSPETLPGYDGKLPFKLETGYVGVGDNDDVQLFYLFVESERNPGADPVVFWQTGGPGCSGLSAILFEIGPFTFDYKDYDPQELPALVLNPFSWTKLASIIFIDAPVGTGFSYSTSPEAYNVTDTIAATQNYEFIRKWLWEQPEFASNPFYVSGDSYGGKMSPLVVQHIINGILNHELPVINIKGFFIGNPITDEEADTNSNVEFAYRVGLLSSELYESVKESCKGYYYYNVNSSNVKCVDDMKVVTECLLNVDVANILEPNCPEVLIRSNAKQSDRRLISLEDNHSLSRPPLTRTSELWCRIDNYALSYVWANNKDVQEALHVRMGTKLLWVRCNKTLSYTKDVPSAVGYQANLTRNSLVALVYRFTTRYEKFPYYLTYATIKGGGHTAPEYRPKECFAMVESGDRDMVVPFVGTVRWIASLNLTVESDWRPWFVDGQVAGYTVQYDKDGVENAFQLTCATVKILVPCSNASRSSIDTLPGFEGKLPFKLETGYVGIGEDEDVQLFYYFIESERNPRKDPLVFWLTGGPGCSGLSTILYEIGPFTFNYQDYDTGSLPTLLLNPFSWTKIASIIFIDAPVGTGFSYSRSQEAYNVTDTIAAAQNYEFLRKWLWEHPKFRSNPFYVAGDSYGGKMTPMVTQHILNGQRQDTFVFFFDDQSVKESCKGYYYYNVNTSNVKCVDDMKVVTECLLNVDVANILEPNCPEVLIRSNAKQSDRRLISLEDNHSLSRPPLTRTSELWCRIDNYALSYVWANNKDVQEALHVRMGTKLSWARCNKTLSYTTDVPSVVGCQANLTRNSLVALVYSGDHDMAVPYLGTLRWIGLLNLTVESEWRPWFVDGQVAGFTTRNEKFPYYLTYATIKGGGHTAPEYRPKECFAMVERYVGVGDNDDVQLFYFFVESERNPGPFTFDYKDYDPQELPALVLNPFSWTKLASIIFIDAPVGTGFSYSTSPEAYNVTDTIAASQNYEFIRKWLWEHPEFASNPFYVSGDSYGGKMTPLVVQHIINGILDHELPVINIKLVKENCKGSYYYNVNTSNVKCVDGMQVVTECLSNIDFANILEPNCPEVLLASNVKHSHERLLPEKNPTRTPELWCRIDNYAFSYVWANNKDVQEALHVRMGTKLLWVRCNKTLSYTIDVPSAVGYQANLTRNSLVALVYSGDHDMLAPYLGTLRWIGLLNLTVESEWRPWFVDGQVAGFTTRYEKFPYYLTYATIMGGGHTAPEYRPKECFAMVERAEQTMGIIHLLLVLDILVVPRIHASRSPVETLPGYDGKLPFKLETGYVGVGDNDDVQLFYLFVESERNPGADPVVFWQTGGPGCSGLSAIVFEIGPFTFDYKDYDPQELPALVLNPFSWTKLASIIFIDAPVGTGFSYSTSPDAYNVTDTIAASQNYEFIRKWLWEHPEFASNPFYVSGDSYGGKMTPLVVQHIINGILNHELPVINIKGFSIGNPITDEEADINSRVEYAYRVGLLSAELYQSVKENCKGSYYYNVNTSNVKCIDGMKVVTEYSHERLLPEKTPTRTPELWCRIDNYAFSYVWANNKDVQEALHVRMGTKLLWVRCNKTLSYTKDVSSAVGYQANLTRNSLVALVYSGDHDMLAPYLGTLRWIGLLNLTVESEWRPWFVDGQVAGFTTRYEKFPYYLTYATIKGGGHTAPEYRPKECFAMVERWLANYLL</sequence>